<dbReference type="eggNOG" id="ENOG502QR86">
    <property type="taxonomic scope" value="Eukaryota"/>
</dbReference>
<sequence>MDLLFQKARDLAQETAKKSQDFAKEAAKFSQELALETAKKSKELAVEATKRADQIKAFATAELSPGSVTPPSPSQEELETYGITPELREFVKTFTIRTFRDYDTKDCMFVNGTGVRQDLSEWQEKHAVFLLQVVPDLSDFRYVLCPRRMKETTFWKIYFKLVENYIAP</sequence>
<dbReference type="HOGENOM" id="CLU_080570_0_0_1"/>
<evidence type="ECO:0000313" key="3">
    <source>
        <dbReference type="Proteomes" id="UP000001514"/>
    </source>
</evidence>
<keyword evidence="3" id="KW-1185">Reference proteome</keyword>
<dbReference type="Gene3D" id="1.10.3970.10">
    <property type="entry name" value="BSD domain"/>
    <property type="match status" value="1"/>
</dbReference>
<dbReference type="Pfam" id="PF03909">
    <property type="entry name" value="BSD"/>
    <property type="match status" value="1"/>
</dbReference>
<proteinExistence type="predicted"/>
<evidence type="ECO:0000259" key="1">
    <source>
        <dbReference type="PROSITE" id="PS50858"/>
    </source>
</evidence>
<gene>
    <name evidence="2" type="ORF">SELMODRAFT_99276</name>
</gene>
<dbReference type="EMBL" id="GL377586">
    <property type="protein sequence ID" value="EFJ25546.1"/>
    <property type="molecule type" value="Genomic_DNA"/>
</dbReference>
<dbReference type="SUPFAM" id="SSF140383">
    <property type="entry name" value="BSD domain-like"/>
    <property type="match status" value="1"/>
</dbReference>
<dbReference type="PANTHER" id="PTHR31923:SF1">
    <property type="entry name" value="BSD DOMAIN-CONTAINING PROTEIN"/>
    <property type="match status" value="1"/>
</dbReference>
<feature type="domain" description="BSD" evidence="1">
    <location>
        <begin position="121"/>
        <end position="166"/>
    </location>
</feature>
<dbReference type="SMART" id="SM00751">
    <property type="entry name" value="BSD"/>
    <property type="match status" value="1"/>
</dbReference>
<dbReference type="Proteomes" id="UP000001514">
    <property type="component" value="Unassembled WGS sequence"/>
</dbReference>
<reference evidence="2 3" key="1">
    <citation type="journal article" date="2011" name="Science">
        <title>The Selaginella genome identifies genetic changes associated with the evolution of vascular plants.</title>
        <authorList>
            <person name="Banks J.A."/>
            <person name="Nishiyama T."/>
            <person name="Hasebe M."/>
            <person name="Bowman J.L."/>
            <person name="Gribskov M."/>
            <person name="dePamphilis C."/>
            <person name="Albert V.A."/>
            <person name="Aono N."/>
            <person name="Aoyama T."/>
            <person name="Ambrose B.A."/>
            <person name="Ashton N.W."/>
            <person name="Axtell M.J."/>
            <person name="Barker E."/>
            <person name="Barker M.S."/>
            <person name="Bennetzen J.L."/>
            <person name="Bonawitz N.D."/>
            <person name="Chapple C."/>
            <person name="Cheng C."/>
            <person name="Correa L.G."/>
            <person name="Dacre M."/>
            <person name="DeBarry J."/>
            <person name="Dreyer I."/>
            <person name="Elias M."/>
            <person name="Engstrom E.M."/>
            <person name="Estelle M."/>
            <person name="Feng L."/>
            <person name="Finet C."/>
            <person name="Floyd S.K."/>
            <person name="Frommer W.B."/>
            <person name="Fujita T."/>
            <person name="Gramzow L."/>
            <person name="Gutensohn M."/>
            <person name="Harholt J."/>
            <person name="Hattori M."/>
            <person name="Heyl A."/>
            <person name="Hirai T."/>
            <person name="Hiwatashi Y."/>
            <person name="Ishikawa M."/>
            <person name="Iwata M."/>
            <person name="Karol K.G."/>
            <person name="Koehler B."/>
            <person name="Kolukisaoglu U."/>
            <person name="Kubo M."/>
            <person name="Kurata T."/>
            <person name="Lalonde S."/>
            <person name="Li K."/>
            <person name="Li Y."/>
            <person name="Litt A."/>
            <person name="Lyons E."/>
            <person name="Manning G."/>
            <person name="Maruyama T."/>
            <person name="Michael T.P."/>
            <person name="Mikami K."/>
            <person name="Miyazaki S."/>
            <person name="Morinaga S."/>
            <person name="Murata T."/>
            <person name="Mueller-Roeber B."/>
            <person name="Nelson D.R."/>
            <person name="Obara M."/>
            <person name="Oguri Y."/>
            <person name="Olmstead R.G."/>
            <person name="Onodera N."/>
            <person name="Petersen B.L."/>
            <person name="Pils B."/>
            <person name="Prigge M."/>
            <person name="Rensing S.A."/>
            <person name="Riano-Pachon D.M."/>
            <person name="Roberts A.W."/>
            <person name="Sato Y."/>
            <person name="Scheller H.V."/>
            <person name="Schulz B."/>
            <person name="Schulz C."/>
            <person name="Shakirov E.V."/>
            <person name="Shibagaki N."/>
            <person name="Shinohara N."/>
            <person name="Shippen D.E."/>
            <person name="Soerensen I."/>
            <person name="Sotooka R."/>
            <person name="Sugimoto N."/>
            <person name="Sugita M."/>
            <person name="Sumikawa N."/>
            <person name="Tanurdzic M."/>
            <person name="Theissen G."/>
            <person name="Ulvskov P."/>
            <person name="Wakazuki S."/>
            <person name="Weng J.K."/>
            <person name="Willats W.W."/>
            <person name="Wipf D."/>
            <person name="Wolf P.G."/>
            <person name="Yang L."/>
            <person name="Zimmer A.D."/>
            <person name="Zhu Q."/>
            <person name="Mitros T."/>
            <person name="Hellsten U."/>
            <person name="Loque D."/>
            <person name="Otillar R."/>
            <person name="Salamov A."/>
            <person name="Schmutz J."/>
            <person name="Shapiro H."/>
            <person name="Lindquist E."/>
            <person name="Lucas S."/>
            <person name="Rokhsar D."/>
            <person name="Grigoriev I.V."/>
        </authorList>
    </citation>
    <scope>NUCLEOTIDE SEQUENCE [LARGE SCALE GENOMIC DNA]</scope>
</reference>
<dbReference type="AlphaFoldDB" id="D8RPU9"/>
<organism evidence="3">
    <name type="scientific">Selaginella moellendorffii</name>
    <name type="common">Spikemoss</name>
    <dbReference type="NCBI Taxonomy" id="88036"/>
    <lineage>
        <taxon>Eukaryota</taxon>
        <taxon>Viridiplantae</taxon>
        <taxon>Streptophyta</taxon>
        <taxon>Embryophyta</taxon>
        <taxon>Tracheophyta</taxon>
        <taxon>Lycopodiopsida</taxon>
        <taxon>Selaginellales</taxon>
        <taxon>Selaginellaceae</taxon>
        <taxon>Selaginella</taxon>
    </lineage>
</organism>
<dbReference type="Gramene" id="EFJ25546">
    <property type="protein sequence ID" value="EFJ25546"/>
    <property type="gene ID" value="SELMODRAFT_99276"/>
</dbReference>
<accession>D8RPU9</accession>
<dbReference type="PANTHER" id="PTHR31923">
    <property type="entry name" value="BSD DOMAIN-CONTAINING PROTEIN"/>
    <property type="match status" value="1"/>
</dbReference>
<dbReference type="KEGG" id="smo:SELMODRAFT_99276"/>
<name>D8RPU9_SELML</name>
<dbReference type="InParanoid" id="D8RPU9"/>
<protein>
    <recommendedName>
        <fullName evidence="1">BSD domain-containing protein</fullName>
    </recommendedName>
</protein>
<dbReference type="PROSITE" id="PS50858">
    <property type="entry name" value="BSD"/>
    <property type="match status" value="1"/>
</dbReference>
<dbReference type="OMA" id="MESWFRR"/>
<dbReference type="InterPro" id="IPR005607">
    <property type="entry name" value="BSD_dom"/>
</dbReference>
<evidence type="ECO:0000313" key="2">
    <source>
        <dbReference type="EMBL" id="EFJ25546.1"/>
    </source>
</evidence>
<dbReference type="InterPro" id="IPR035925">
    <property type="entry name" value="BSD_dom_sf"/>
</dbReference>